<dbReference type="GeneID" id="29114930"/>
<dbReference type="EMBL" id="KV441471">
    <property type="protein sequence ID" value="OAG24553.1"/>
    <property type="molecule type" value="Genomic_DNA"/>
</dbReference>
<gene>
    <name evidence="2" type="ORF">CC77DRAFT_1081575</name>
</gene>
<keyword evidence="1" id="KW-0732">Signal</keyword>
<protein>
    <submittedName>
        <fullName evidence="2">Uncharacterized protein</fullName>
    </submittedName>
</protein>
<evidence type="ECO:0000256" key="1">
    <source>
        <dbReference type="SAM" id="SignalP"/>
    </source>
</evidence>
<evidence type="ECO:0000313" key="2">
    <source>
        <dbReference type="EMBL" id="OAG24553.1"/>
    </source>
</evidence>
<feature type="chain" id="PRO_5008059907" evidence="1">
    <location>
        <begin position="24"/>
        <end position="185"/>
    </location>
</feature>
<evidence type="ECO:0000313" key="3">
    <source>
        <dbReference type="Proteomes" id="UP000077248"/>
    </source>
</evidence>
<sequence>MTSLTRWGRLVLVFASRVGRGWGTIDAETTGNGLATGQRKPFIAPRKDDTAITMMSCRSRISSNLRRDTPHSAQQLAPFFLQTPDTHTSAPNLAPQGHPMKKKFSHLVGPFGLCNSRSNEHGVRFPLLTSRTAIENGMRPLTFQAADVDPLFSMRLADASIDEVCASRRVKSLSWMPSAEQACDR</sequence>
<dbReference type="KEGG" id="aalt:CC77DRAFT_1081575"/>
<dbReference type="Proteomes" id="UP000077248">
    <property type="component" value="Unassembled WGS sequence"/>
</dbReference>
<name>A0A177DXW5_ALTAL</name>
<dbReference type="RefSeq" id="XP_018389974.1">
    <property type="nucleotide sequence ID" value="XM_018529336.1"/>
</dbReference>
<keyword evidence="3" id="KW-1185">Reference proteome</keyword>
<feature type="signal peptide" evidence="1">
    <location>
        <begin position="1"/>
        <end position="23"/>
    </location>
</feature>
<organism evidence="2 3">
    <name type="scientific">Alternaria alternata</name>
    <name type="common">Alternaria rot fungus</name>
    <name type="synonym">Torula alternata</name>
    <dbReference type="NCBI Taxonomy" id="5599"/>
    <lineage>
        <taxon>Eukaryota</taxon>
        <taxon>Fungi</taxon>
        <taxon>Dikarya</taxon>
        <taxon>Ascomycota</taxon>
        <taxon>Pezizomycotina</taxon>
        <taxon>Dothideomycetes</taxon>
        <taxon>Pleosporomycetidae</taxon>
        <taxon>Pleosporales</taxon>
        <taxon>Pleosporineae</taxon>
        <taxon>Pleosporaceae</taxon>
        <taxon>Alternaria</taxon>
        <taxon>Alternaria sect. Alternaria</taxon>
        <taxon>Alternaria alternata complex</taxon>
    </lineage>
</organism>
<proteinExistence type="predicted"/>
<reference evidence="2 3" key="1">
    <citation type="submission" date="2016-05" db="EMBL/GenBank/DDBJ databases">
        <title>Comparative analysis of secretome profiles of manganese(II)-oxidizing ascomycete fungi.</title>
        <authorList>
            <consortium name="DOE Joint Genome Institute"/>
            <person name="Zeiner C.A."/>
            <person name="Purvine S.O."/>
            <person name="Zink E.M."/>
            <person name="Wu S."/>
            <person name="Pasa-Tolic L."/>
            <person name="Chaput D.L."/>
            <person name="Haridas S."/>
            <person name="Grigoriev I.V."/>
            <person name="Santelli C.M."/>
            <person name="Hansel C.M."/>
        </authorList>
    </citation>
    <scope>NUCLEOTIDE SEQUENCE [LARGE SCALE GENOMIC DNA]</scope>
    <source>
        <strain evidence="2 3">SRC1lrK2f</strain>
    </source>
</reference>
<accession>A0A177DXW5</accession>
<dbReference type="VEuPathDB" id="FungiDB:CC77DRAFT_1081575"/>
<dbReference type="AlphaFoldDB" id="A0A177DXW5"/>